<comment type="caution">
    <text evidence="1">The sequence shown here is derived from an EMBL/GenBank/DDBJ whole genome shotgun (WGS) entry which is preliminary data.</text>
</comment>
<accession>A0A916WQN5</accession>
<reference evidence="1" key="2">
    <citation type="submission" date="2020-09" db="EMBL/GenBank/DDBJ databases">
        <authorList>
            <person name="Sun Q."/>
            <person name="Zhou Y."/>
        </authorList>
    </citation>
    <scope>NUCLEOTIDE SEQUENCE</scope>
    <source>
        <strain evidence="1">CGMCC 1.15085</strain>
    </source>
</reference>
<organism evidence="1 2">
    <name type="scientific">Flexivirga endophytica</name>
    <dbReference type="NCBI Taxonomy" id="1849103"/>
    <lineage>
        <taxon>Bacteria</taxon>
        <taxon>Bacillati</taxon>
        <taxon>Actinomycetota</taxon>
        <taxon>Actinomycetes</taxon>
        <taxon>Micrococcales</taxon>
        <taxon>Dermacoccaceae</taxon>
        <taxon>Flexivirga</taxon>
    </lineage>
</organism>
<dbReference type="Proteomes" id="UP000636793">
    <property type="component" value="Unassembled WGS sequence"/>
</dbReference>
<evidence type="ECO:0000313" key="1">
    <source>
        <dbReference type="EMBL" id="GGB25356.1"/>
    </source>
</evidence>
<evidence type="ECO:0000313" key="2">
    <source>
        <dbReference type="Proteomes" id="UP000636793"/>
    </source>
</evidence>
<name>A0A916WQN5_9MICO</name>
<gene>
    <name evidence="1" type="ORF">GCM10011492_14260</name>
</gene>
<keyword evidence="2" id="KW-1185">Reference proteome</keyword>
<proteinExistence type="predicted"/>
<protein>
    <submittedName>
        <fullName evidence="1">Uncharacterized protein</fullName>
    </submittedName>
</protein>
<dbReference type="AlphaFoldDB" id="A0A916WQN5"/>
<sequence length="156" mass="17088">MSRWAVPDSHRLIARSMLYWLWDWLWLAAPVHFTEFEIVPEPPLDVDMCRVVPSHQVVTEGSASARLEAPCIKMPLAAMASTASARAVVLMVVPSLENVLAELRSATSARPSSCAETHFSDSVYFLATAWINAFSVPKKEPPTDAAVVTVDPPAEV</sequence>
<dbReference type="EMBL" id="BMHI01000002">
    <property type="protein sequence ID" value="GGB25356.1"/>
    <property type="molecule type" value="Genomic_DNA"/>
</dbReference>
<reference evidence="1" key="1">
    <citation type="journal article" date="2014" name="Int. J. Syst. Evol. Microbiol.">
        <title>Complete genome sequence of Corynebacterium casei LMG S-19264T (=DSM 44701T), isolated from a smear-ripened cheese.</title>
        <authorList>
            <consortium name="US DOE Joint Genome Institute (JGI-PGF)"/>
            <person name="Walter F."/>
            <person name="Albersmeier A."/>
            <person name="Kalinowski J."/>
            <person name="Ruckert C."/>
        </authorList>
    </citation>
    <scope>NUCLEOTIDE SEQUENCE</scope>
    <source>
        <strain evidence="1">CGMCC 1.15085</strain>
    </source>
</reference>